<feature type="region of interest" description="Disordered" evidence="5">
    <location>
        <begin position="1"/>
        <end position="21"/>
    </location>
</feature>
<organism evidence="7 8">
    <name type="scientific">Pusillimonas noertemannii</name>
    <dbReference type="NCBI Taxonomy" id="305977"/>
    <lineage>
        <taxon>Bacteria</taxon>
        <taxon>Pseudomonadati</taxon>
        <taxon>Pseudomonadota</taxon>
        <taxon>Betaproteobacteria</taxon>
        <taxon>Burkholderiales</taxon>
        <taxon>Alcaligenaceae</taxon>
        <taxon>Pusillimonas</taxon>
    </lineage>
</organism>
<keyword evidence="8" id="KW-1185">Reference proteome</keyword>
<dbReference type="InterPro" id="IPR036390">
    <property type="entry name" value="WH_DNA-bd_sf"/>
</dbReference>
<dbReference type="GO" id="GO:0003677">
    <property type="term" value="F:DNA binding"/>
    <property type="evidence" value="ECO:0007669"/>
    <property type="project" value="UniProtKB-KW"/>
</dbReference>
<dbReference type="RefSeq" id="WP_116518713.1">
    <property type="nucleotide sequence ID" value="NZ_JACCEX010000003.1"/>
</dbReference>
<dbReference type="Gene3D" id="1.10.10.10">
    <property type="entry name" value="Winged helix-like DNA-binding domain superfamily/Winged helix DNA-binding domain"/>
    <property type="match status" value="1"/>
</dbReference>
<protein>
    <submittedName>
        <fullName evidence="7">LysR family transcriptional regulator</fullName>
    </submittedName>
</protein>
<keyword evidence="3" id="KW-0238">DNA-binding</keyword>
<dbReference type="Pfam" id="PF03466">
    <property type="entry name" value="LysR_substrate"/>
    <property type="match status" value="1"/>
</dbReference>
<keyword evidence="2" id="KW-0805">Transcription regulation</keyword>
<dbReference type="SUPFAM" id="SSF46785">
    <property type="entry name" value="Winged helix' DNA-binding domain"/>
    <property type="match status" value="1"/>
</dbReference>
<dbReference type="Gene3D" id="3.40.190.10">
    <property type="entry name" value="Periplasmic binding protein-like II"/>
    <property type="match status" value="2"/>
</dbReference>
<evidence type="ECO:0000313" key="7">
    <source>
        <dbReference type="EMBL" id="PVY61693.1"/>
    </source>
</evidence>
<dbReference type="PANTHER" id="PTHR30118">
    <property type="entry name" value="HTH-TYPE TRANSCRIPTIONAL REGULATOR LEUO-RELATED"/>
    <property type="match status" value="1"/>
</dbReference>
<dbReference type="SUPFAM" id="SSF53850">
    <property type="entry name" value="Periplasmic binding protein-like II"/>
    <property type="match status" value="1"/>
</dbReference>
<comment type="similarity">
    <text evidence="1">Belongs to the LysR transcriptional regulatory family.</text>
</comment>
<dbReference type="GO" id="GO:0003700">
    <property type="term" value="F:DNA-binding transcription factor activity"/>
    <property type="evidence" value="ECO:0007669"/>
    <property type="project" value="InterPro"/>
</dbReference>
<dbReference type="PANTHER" id="PTHR30118:SF15">
    <property type="entry name" value="TRANSCRIPTIONAL REGULATORY PROTEIN"/>
    <property type="match status" value="1"/>
</dbReference>
<sequence length="344" mass="37357">MTSHRQNHDQPSPAPDDTTTAGRVRFSALDLNLLRIFDAVMAERSVVAAGRRVSLSPSAVSHGLGRLRASIGDELFTRDGSTMRPTSFAIELAPAVKDALLRLRLALENRDFDPRQSNRHFVVAGTDYAGALLMPALVKRLVQQNASVCVDVVSLHGMDIAQELDAGRIDLAVGTFVEIPSRFRTELLEETEQVFVTCKDHPAQTLGIHDLATYPHVVVRLVDTPPSTKSGAAATDRGIRRNAHIGDSAGLEGVLAKHGLRRTIAAVVPHPLAIGPIVSQSHVIAMLPRRLAEAAARAFDLKIHDDPCGKVLWPYSLVWHEQADTDIGVAWLRSQLLDAAYGAR</sequence>
<evidence type="ECO:0000313" key="8">
    <source>
        <dbReference type="Proteomes" id="UP000246145"/>
    </source>
</evidence>
<evidence type="ECO:0000256" key="2">
    <source>
        <dbReference type="ARBA" id="ARBA00023015"/>
    </source>
</evidence>
<dbReference type="InterPro" id="IPR050389">
    <property type="entry name" value="LysR-type_TF"/>
</dbReference>
<dbReference type="PROSITE" id="PS50931">
    <property type="entry name" value="HTH_LYSR"/>
    <property type="match status" value="1"/>
</dbReference>
<keyword evidence="4" id="KW-0804">Transcription</keyword>
<gene>
    <name evidence="7" type="ORF">C7440_2423</name>
</gene>
<evidence type="ECO:0000256" key="1">
    <source>
        <dbReference type="ARBA" id="ARBA00009437"/>
    </source>
</evidence>
<dbReference type="AlphaFoldDB" id="A0A2U1CL31"/>
<dbReference type="InterPro" id="IPR005119">
    <property type="entry name" value="LysR_subst-bd"/>
</dbReference>
<feature type="domain" description="HTH lysR-type" evidence="6">
    <location>
        <begin position="29"/>
        <end position="86"/>
    </location>
</feature>
<evidence type="ECO:0000256" key="3">
    <source>
        <dbReference type="ARBA" id="ARBA00023125"/>
    </source>
</evidence>
<dbReference type="EMBL" id="QEKO01000003">
    <property type="protein sequence ID" value="PVY61693.1"/>
    <property type="molecule type" value="Genomic_DNA"/>
</dbReference>
<evidence type="ECO:0000256" key="4">
    <source>
        <dbReference type="ARBA" id="ARBA00023163"/>
    </source>
</evidence>
<accession>A0A2U1CL31</accession>
<reference evidence="7 8" key="1">
    <citation type="submission" date="2018-04" db="EMBL/GenBank/DDBJ databases">
        <title>Genomic Encyclopedia of Type Strains, Phase IV (KMG-IV): sequencing the most valuable type-strain genomes for metagenomic binning, comparative biology and taxonomic classification.</title>
        <authorList>
            <person name="Goeker M."/>
        </authorList>
    </citation>
    <scope>NUCLEOTIDE SEQUENCE [LARGE SCALE GENOMIC DNA]</scope>
    <source>
        <strain evidence="7 8">DSM 10065</strain>
    </source>
</reference>
<dbReference type="InterPro" id="IPR036388">
    <property type="entry name" value="WH-like_DNA-bd_sf"/>
</dbReference>
<dbReference type="Pfam" id="PF00126">
    <property type="entry name" value="HTH_1"/>
    <property type="match status" value="1"/>
</dbReference>
<comment type="caution">
    <text evidence="7">The sequence shown here is derived from an EMBL/GenBank/DDBJ whole genome shotgun (WGS) entry which is preliminary data.</text>
</comment>
<dbReference type="InterPro" id="IPR000847">
    <property type="entry name" value="LysR_HTH_N"/>
</dbReference>
<evidence type="ECO:0000256" key="5">
    <source>
        <dbReference type="SAM" id="MobiDB-lite"/>
    </source>
</evidence>
<evidence type="ECO:0000259" key="6">
    <source>
        <dbReference type="PROSITE" id="PS50931"/>
    </source>
</evidence>
<proteinExistence type="inferred from homology"/>
<name>A0A2U1CL31_9BURK</name>
<dbReference type="OrthoDB" id="9789529at2"/>
<dbReference type="Proteomes" id="UP000246145">
    <property type="component" value="Unassembled WGS sequence"/>
</dbReference>